<feature type="domain" description="XPG N-terminal" evidence="18">
    <location>
        <begin position="1"/>
        <end position="99"/>
    </location>
</feature>
<dbReference type="PANTHER" id="PTHR11081">
    <property type="entry name" value="FLAP ENDONUCLEASE FAMILY MEMBER"/>
    <property type="match status" value="1"/>
</dbReference>
<keyword evidence="13" id="KW-0238">DNA-binding</keyword>
<reference evidence="19 21" key="1">
    <citation type="journal article" date="2008" name="Science">
        <title>The Physcomitrella genome reveals evolutionary insights into the conquest of land by plants.</title>
        <authorList>
            <person name="Rensing S."/>
            <person name="Lang D."/>
            <person name="Zimmer A."/>
            <person name="Terry A."/>
            <person name="Salamov A."/>
            <person name="Shapiro H."/>
            <person name="Nishiyama T."/>
            <person name="Perroud P.-F."/>
            <person name="Lindquist E."/>
            <person name="Kamisugi Y."/>
            <person name="Tanahashi T."/>
            <person name="Sakakibara K."/>
            <person name="Fujita T."/>
            <person name="Oishi K."/>
            <person name="Shin-I T."/>
            <person name="Kuroki Y."/>
            <person name="Toyoda A."/>
            <person name="Suzuki Y."/>
            <person name="Hashimoto A."/>
            <person name="Yamaguchi K."/>
            <person name="Sugano A."/>
            <person name="Kohara Y."/>
            <person name="Fujiyama A."/>
            <person name="Anterola A."/>
            <person name="Aoki S."/>
            <person name="Ashton N."/>
            <person name="Barbazuk W.B."/>
            <person name="Barker E."/>
            <person name="Bennetzen J."/>
            <person name="Bezanilla M."/>
            <person name="Blankenship R."/>
            <person name="Cho S.H."/>
            <person name="Dutcher S."/>
            <person name="Estelle M."/>
            <person name="Fawcett J.A."/>
            <person name="Gundlach H."/>
            <person name="Hanada K."/>
            <person name="Heyl A."/>
            <person name="Hicks K.A."/>
            <person name="Hugh J."/>
            <person name="Lohr M."/>
            <person name="Mayer K."/>
            <person name="Melkozernov A."/>
            <person name="Murata T."/>
            <person name="Nelson D."/>
            <person name="Pils B."/>
            <person name="Prigge M."/>
            <person name="Reiss B."/>
            <person name="Renner T."/>
            <person name="Rombauts S."/>
            <person name="Rushton P."/>
            <person name="Sanderfoot A."/>
            <person name="Schween G."/>
            <person name="Shiu S.-H."/>
            <person name="Stueber K."/>
            <person name="Theodoulou F.L."/>
            <person name="Tu H."/>
            <person name="Van de Peer Y."/>
            <person name="Verrier P.J."/>
            <person name="Waters E."/>
            <person name="Wood A."/>
            <person name="Yang L."/>
            <person name="Cove D."/>
            <person name="Cuming A."/>
            <person name="Hasebe M."/>
            <person name="Lucas S."/>
            <person name="Mishler D.B."/>
            <person name="Reski R."/>
            <person name="Grigoriev I."/>
            <person name="Quatrano R.S."/>
            <person name="Boore J.L."/>
        </authorList>
    </citation>
    <scope>NUCLEOTIDE SEQUENCE [LARGE SCALE GENOMIC DNA]</scope>
    <source>
        <strain evidence="20 21">cv. Gransden 2004</strain>
    </source>
</reference>
<evidence type="ECO:0000256" key="11">
    <source>
        <dbReference type="ARBA" id="ARBA00022842"/>
    </source>
</evidence>
<dbReference type="InterPro" id="IPR044752">
    <property type="entry name" value="PIN-like_EXO1"/>
</dbReference>
<evidence type="ECO:0000313" key="20">
    <source>
        <dbReference type="EnsemblPlants" id="Pp3c8_18140V3.1"/>
    </source>
</evidence>
<dbReference type="InterPro" id="IPR037315">
    <property type="entry name" value="EXO1_H3TH"/>
</dbReference>
<evidence type="ECO:0000256" key="16">
    <source>
        <dbReference type="ARBA" id="ARBA00060210"/>
    </source>
</evidence>
<evidence type="ECO:0000313" key="19">
    <source>
        <dbReference type="EMBL" id="PNR49846.1"/>
    </source>
</evidence>
<dbReference type="Gene3D" id="3.40.50.1010">
    <property type="entry name" value="5'-nuclease"/>
    <property type="match status" value="1"/>
</dbReference>
<accession>A0A2K1K7U9</accession>
<dbReference type="EMBL" id="ABEU02000008">
    <property type="protein sequence ID" value="PNR49846.1"/>
    <property type="molecule type" value="Genomic_DNA"/>
</dbReference>
<dbReference type="SUPFAM" id="SSF47807">
    <property type="entry name" value="5' to 3' exonuclease, C-terminal subdomain"/>
    <property type="match status" value="1"/>
</dbReference>
<proteinExistence type="inferred from homology"/>
<dbReference type="KEGG" id="ppp:112285404"/>
<keyword evidence="8" id="KW-0228">DNA excision</keyword>
<dbReference type="STRING" id="3218.A0A2K1K7U9"/>
<dbReference type="InterPro" id="IPR029060">
    <property type="entry name" value="PIN-like_dom_sf"/>
</dbReference>
<dbReference type="Gramene" id="Pp3c8_18140V3.4">
    <property type="protein sequence ID" value="Pp3c8_18140V3.4"/>
    <property type="gene ID" value="Pp3c8_18140"/>
</dbReference>
<evidence type="ECO:0000259" key="18">
    <source>
        <dbReference type="SMART" id="SM00485"/>
    </source>
</evidence>
<keyword evidence="14" id="KW-0234">DNA repair</keyword>
<dbReference type="InterPro" id="IPR006084">
    <property type="entry name" value="XPG/Rad2"/>
</dbReference>
<dbReference type="Gramene" id="Pp3c8_18140V3.2">
    <property type="protein sequence ID" value="Pp3c8_18140V3.2"/>
    <property type="gene ID" value="Pp3c8_18140"/>
</dbReference>
<comment type="similarity">
    <text evidence="3">Belongs to the XPG/RAD2 endonuclease family. EXO1 subfamily.</text>
</comment>
<dbReference type="InterPro" id="IPR036279">
    <property type="entry name" value="5-3_exonuclease_C_sf"/>
</dbReference>
<dbReference type="GO" id="GO:0046872">
    <property type="term" value="F:metal ion binding"/>
    <property type="evidence" value="ECO:0007669"/>
    <property type="project" value="UniProtKB-KW"/>
</dbReference>
<keyword evidence="7" id="KW-0227">DNA damage</keyword>
<keyword evidence="15" id="KW-0539">Nucleus</keyword>
<evidence type="ECO:0000259" key="17">
    <source>
        <dbReference type="SMART" id="SM00484"/>
    </source>
</evidence>
<dbReference type="GO" id="GO:0035312">
    <property type="term" value="F:5'-3' DNA exonuclease activity"/>
    <property type="evidence" value="ECO:0007669"/>
    <property type="project" value="InterPro"/>
</dbReference>
<dbReference type="EnsemblPlants" id="Pp3c8_18140V3.3">
    <property type="protein sequence ID" value="Pp3c8_18140V3.3"/>
    <property type="gene ID" value="Pp3c8_18140"/>
</dbReference>
<dbReference type="Proteomes" id="UP000006727">
    <property type="component" value="Chromosome 8"/>
</dbReference>
<keyword evidence="21" id="KW-1185">Reference proteome</keyword>
<dbReference type="RefSeq" id="XP_024381975.1">
    <property type="nucleotide sequence ID" value="XM_024526207.2"/>
</dbReference>
<keyword evidence="12" id="KW-0267">Excision nuclease</keyword>
<evidence type="ECO:0000313" key="21">
    <source>
        <dbReference type="Proteomes" id="UP000006727"/>
    </source>
</evidence>
<keyword evidence="5" id="KW-0540">Nuclease</keyword>
<organism evidence="19">
    <name type="scientific">Physcomitrium patens</name>
    <name type="common">Spreading-leaved earth moss</name>
    <name type="synonym">Physcomitrella patens</name>
    <dbReference type="NCBI Taxonomy" id="3218"/>
    <lineage>
        <taxon>Eukaryota</taxon>
        <taxon>Viridiplantae</taxon>
        <taxon>Streptophyta</taxon>
        <taxon>Embryophyta</taxon>
        <taxon>Bryophyta</taxon>
        <taxon>Bryophytina</taxon>
        <taxon>Bryopsida</taxon>
        <taxon>Funariidae</taxon>
        <taxon>Funariales</taxon>
        <taxon>Funariaceae</taxon>
        <taxon>Physcomitrium</taxon>
    </lineage>
</organism>
<evidence type="ECO:0000256" key="14">
    <source>
        <dbReference type="ARBA" id="ARBA00023204"/>
    </source>
</evidence>
<protein>
    <recommendedName>
        <fullName evidence="4">Exonuclease 1</fullName>
    </recommendedName>
</protein>
<dbReference type="Gramene" id="Pp3c8_18140V3.3">
    <property type="protein sequence ID" value="Pp3c8_18140V3.3"/>
    <property type="gene ID" value="Pp3c8_18140"/>
</dbReference>
<evidence type="ECO:0000256" key="5">
    <source>
        <dbReference type="ARBA" id="ARBA00022722"/>
    </source>
</evidence>
<comment type="subcellular location">
    <subcellularLocation>
        <location evidence="2">Nucleus</location>
    </subcellularLocation>
</comment>
<evidence type="ECO:0000256" key="15">
    <source>
        <dbReference type="ARBA" id="ARBA00023242"/>
    </source>
</evidence>
<dbReference type="Gramene" id="Pp3c8_18140V3.1">
    <property type="protein sequence ID" value="Pp3c8_18140V3.1"/>
    <property type="gene ID" value="Pp3c8_18140"/>
</dbReference>
<dbReference type="SMART" id="SM00279">
    <property type="entry name" value="HhH2"/>
    <property type="match status" value="1"/>
</dbReference>
<evidence type="ECO:0000256" key="1">
    <source>
        <dbReference type="ARBA" id="ARBA00001946"/>
    </source>
</evidence>
<dbReference type="FunFam" id="3.40.50.1010:FF:000002">
    <property type="entry name" value="Exonuclease 1, putative"/>
    <property type="match status" value="1"/>
</dbReference>
<dbReference type="CDD" id="cd09857">
    <property type="entry name" value="PIN_EXO1"/>
    <property type="match status" value="1"/>
</dbReference>
<dbReference type="GO" id="GO:0005634">
    <property type="term" value="C:nucleus"/>
    <property type="evidence" value="ECO:0007669"/>
    <property type="project" value="UniProtKB-SubCell"/>
</dbReference>
<dbReference type="SMART" id="SM00484">
    <property type="entry name" value="XPGI"/>
    <property type="match status" value="1"/>
</dbReference>
<dbReference type="EnsemblPlants" id="Pp3c8_18140V3.1">
    <property type="protein sequence ID" value="Pp3c8_18140V3.1"/>
    <property type="gene ID" value="Pp3c8_18140"/>
</dbReference>
<dbReference type="PRINTS" id="PR00853">
    <property type="entry name" value="XPGRADSUPER"/>
</dbReference>
<dbReference type="GO" id="GO:0003677">
    <property type="term" value="F:DNA binding"/>
    <property type="evidence" value="ECO:0007669"/>
    <property type="project" value="UniProtKB-KW"/>
</dbReference>
<dbReference type="InterPro" id="IPR006086">
    <property type="entry name" value="XPG-I_dom"/>
</dbReference>
<dbReference type="EnsemblPlants" id="Pp3c8_18140V3.4">
    <property type="protein sequence ID" value="Pp3c8_18140V3.4"/>
    <property type="gene ID" value="Pp3c8_18140"/>
</dbReference>
<evidence type="ECO:0000256" key="13">
    <source>
        <dbReference type="ARBA" id="ARBA00023125"/>
    </source>
</evidence>
<evidence type="ECO:0000256" key="9">
    <source>
        <dbReference type="ARBA" id="ARBA00022801"/>
    </source>
</evidence>
<keyword evidence="6" id="KW-0479">Metal-binding</keyword>
<dbReference type="SMART" id="SM00485">
    <property type="entry name" value="XPGN"/>
    <property type="match status" value="1"/>
</dbReference>
<evidence type="ECO:0000256" key="7">
    <source>
        <dbReference type="ARBA" id="ARBA00022763"/>
    </source>
</evidence>
<evidence type="ECO:0000256" key="2">
    <source>
        <dbReference type="ARBA" id="ARBA00004123"/>
    </source>
</evidence>
<dbReference type="EnsemblPlants" id="Pp3c8_18140V3.2">
    <property type="protein sequence ID" value="Pp3c8_18140V3.2"/>
    <property type="gene ID" value="Pp3c8_18140"/>
</dbReference>
<dbReference type="GO" id="GO:0006281">
    <property type="term" value="P:DNA repair"/>
    <property type="evidence" value="ECO:0007669"/>
    <property type="project" value="UniProtKB-KW"/>
</dbReference>
<dbReference type="FunFam" id="1.10.150.20:FF:000011">
    <property type="entry name" value="exonuclease 1"/>
    <property type="match status" value="1"/>
</dbReference>
<evidence type="ECO:0000256" key="12">
    <source>
        <dbReference type="ARBA" id="ARBA00022881"/>
    </source>
</evidence>
<dbReference type="Pfam" id="PF00867">
    <property type="entry name" value="XPG_I"/>
    <property type="match status" value="1"/>
</dbReference>
<keyword evidence="9" id="KW-0378">Hydrolase</keyword>
<evidence type="ECO:0000256" key="6">
    <source>
        <dbReference type="ARBA" id="ARBA00022723"/>
    </source>
</evidence>
<reference evidence="19 21" key="2">
    <citation type="journal article" date="2018" name="Plant J.">
        <title>The Physcomitrella patens chromosome-scale assembly reveals moss genome structure and evolution.</title>
        <authorList>
            <person name="Lang D."/>
            <person name="Ullrich K.K."/>
            <person name="Murat F."/>
            <person name="Fuchs J."/>
            <person name="Jenkins J."/>
            <person name="Haas F.B."/>
            <person name="Piednoel M."/>
            <person name="Gundlach H."/>
            <person name="Van Bel M."/>
            <person name="Meyberg R."/>
            <person name="Vives C."/>
            <person name="Morata J."/>
            <person name="Symeonidi A."/>
            <person name="Hiss M."/>
            <person name="Muchero W."/>
            <person name="Kamisugi Y."/>
            <person name="Saleh O."/>
            <person name="Blanc G."/>
            <person name="Decker E.L."/>
            <person name="van Gessel N."/>
            <person name="Grimwood J."/>
            <person name="Hayes R.D."/>
            <person name="Graham S.W."/>
            <person name="Gunter L.E."/>
            <person name="McDaniel S.F."/>
            <person name="Hoernstein S.N.W."/>
            <person name="Larsson A."/>
            <person name="Li F.W."/>
            <person name="Perroud P.F."/>
            <person name="Phillips J."/>
            <person name="Ranjan P."/>
            <person name="Rokshar D.S."/>
            <person name="Rothfels C.J."/>
            <person name="Schneider L."/>
            <person name="Shu S."/>
            <person name="Stevenson D.W."/>
            <person name="Thummler F."/>
            <person name="Tillich M."/>
            <person name="Villarreal Aguilar J.C."/>
            <person name="Widiez T."/>
            <person name="Wong G.K."/>
            <person name="Wymore A."/>
            <person name="Zhang Y."/>
            <person name="Zimmer A.D."/>
            <person name="Quatrano R.S."/>
            <person name="Mayer K.F.X."/>
            <person name="Goodstein D."/>
            <person name="Casacuberta J.M."/>
            <person name="Vandepoele K."/>
            <person name="Reski R."/>
            <person name="Cuming A.C."/>
            <person name="Tuskan G.A."/>
            <person name="Maumus F."/>
            <person name="Salse J."/>
            <person name="Schmutz J."/>
            <person name="Rensing S.A."/>
        </authorList>
    </citation>
    <scope>NUCLEOTIDE SEQUENCE [LARGE SCALE GENOMIC DNA]</scope>
    <source>
        <strain evidence="20 21">cv. Gransden 2004</strain>
    </source>
</reference>
<comment type="cofactor">
    <cofactor evidence="1">
        <name>Mg(2+)</name>
        <dbReference type="ChEBI" id="CHEBI:18420"/>
    </cofactor>
</comment>
<dbReference type="SUPFAM" id="SSF88723">
    <property type="entry name" value="PIN domain-like"/>
    <property type="match status" value="1"/>
</dbReference>
<keyword evidence="10" id="KW-0269">Exonuclease</keyword>
<evidence type="ECO:0000256" key="10">
    <source>
        <dbReference type="ARBA" id="ARBA00022839"/>
    </source>
</evidence>
<dbReference type="GO" id="GO:0017108">
    <property type="term" value="F:5'-flap endonuclease activity"/>
    <property type="evidence" value="ECO:0000318"/>
    <property type="project" value="GO_Central"/>
</dbReference>
<evidence type="ECO:0000256" key="3">
    <source>
        <dbReference type="ARBA" id="ARBA00010563"/>
    </source>
</evidence>
<dbReference type="AlphaFoldDB" id="A0A2K1K7U9"/>
<sequence length="420" mass="47396">MGIQGLLPTLKSIMHPRHAQEYAGKRAAIDTYSWLHKAVLSCSRDLCHGRHNDKYIDYCMRRVQMLRYYGVQPVLVFDGGSLPMKSDQEIKRARSRKENLERALEYERLGNHSAAYECYQRAVDITPAIAFRLIQVLRQENVQYVVAPYEADAQLVFLALNRHVDFVITEDSDLIVYGCPQIFFKMDKHGQGVGFQISDITANKDIDLSDFTKQMILEMCIMSGCDYLPSLPGIGVKRSHGLIKRFRTYQKALKHLEAKGVLIDPQYEQGFHRAILTFRHHRVYDPVKKEMVHLTGVPSELDTNLDFLGPHLPQTTATAIARGEVDPTTFESFQDFSSSGRLVADSNATVQNGVSNKKVGFSAKKNLPAINSSRTHQHHRSGSRPCFQLSDLKAALVSFLISWGLVCILLACNPQVESLV</sequence>
<evidence type="ECO:0000256" key="8">
    <source>
        <dbReference type="ARBA" id="ARBA00022769"/>
    </source>
</evidence>
<dbReference type="PaxDb" id="3218-PP1S212_68V6.2"/>
<name>A0A2K1K7U9_PHYPA</name>
<comment type="function">
    <text evidence="16">Putative 5'-&gt;3' double-stranded DNA exonuclease which may also contain a cryptic 3'-&gt;5' double-stranded DNA exonuclease activity. May be involved in DNA mismatch repair (MMR).</text>
</comment>
<keyword evidence="11" id="KW-0460">Magnesium</keyword>
<reference evidence="20" key="3">
    <citation type="submission" date="2020-12" db="UniProtKB">
        <authorList>
            <consortium name="EnsemblPlants"/>
        </authorList>
    </citation>
    <scope>IDENTIFICATION</scope>
</reference>
<feature type="domain" description="XPG-I" evidence="17">
    <location>
        <begin position="138"/>
        <end position="208"/>
    </location>
</feature>
<dbReference type="GeneID" id="112285404"/>
<dbReference type="InterPro" id="IPR006085">
    <property type="entry name" value="XPG_DNA_repair_N"/>
</dbReference>
<evidence type="ECO:0000256" key="4">
    <source>
        <dbReference type="ARBA" id="ARBA00020324"/>
    </source>
</evidence>
<gene>
    <name evidence="20" type="primary">LOC112285404</name>
    <name evidence="19" type="ORF">PHYPA_011742</name>
</gene>
<dbReference type="Pfam" id="PF00752">
    <property type="entry name" value="XPG_N"/>
    <property type="match status" value="1"/>
</dbReference>
<dbReference type="InterPro" id="IPR008918">
    <property type="entry name" value="HhH2"/>
</dbReference>
<dbReference type="Gene3D" id="1.10.150.20">
    <property type="entry name" value="5' to 3' exonuclease, C-terminal subdomain"/>
    <property type="match status" value="1"/>
</dbReference>
<dbReference type="OrthoDB" id="26491at2759"/>
<dbReference type="CDD" id="cd09908">
    <property type="entry name" value="H3TH_EXO1"/>
    <property type="match status" value="1"/>
</dbReference>
<dbReference type="PANTHER" id="PTHR11081:SF65">
    <property type="entry name" value="DNA DAMAGE-INDUCIBLE PROTEIN DIN7-RELATED"/>
    <property type="match status" value="1"/>
</dbReference>